<organism evidence="20 21">
    <name type="scientific">Bosea psychrotolerans</name>
    <dbReference type="NCBI Taxonomy" id="1871628"/>
    <lineage>
        <taxon>Bacteria</taxon>
        <taxon>Pseudomonadati</taxon>
        <taxon>Pseudomonadota</taxon>
        <taxon>Alphaproteobacteria</taxon>
        <taxon>Hyphomicrobiales</taxon>
        <taxon>Boseaceae</taxon>
        <taxon>Bosea</taxon>
    </lineage>
</organism>
<evidence type="ECO:0000256" key="16">
    <source>
        <dbReference type="ARBA" id="ARBA00023014"/>
    </source>
</evidence>
<evidence type="ECO:0000313" key="21">
    <source>
        <dbReference type="Proteomes" id="UP000236919"/>
    </source>
</evidence>
<evidence type="ECO:0000256" key="13">
    <source>
        <dbReference type="ARBA" id="ARBA00022840"/>
    </source>
</evidence>
<comment type="function">
    <text evidence="17">Member of the two-component regulatory system NreB/NreC involved in the control of dissimilatory nitrate/nitrite reduction in response to oxygen. NreB functions as a direct oxygen sensor histidine kinase which is autophosphorylated, in the absence of oxygen, probably at the conserved histidine residue, and transfers its phosphate group probably to a conserved aspartate residue of NreC. NreB/NreC activates the expression of the nitrate (narGHJI) and nitrite (nir) reductase operons, as well as the putative nitrate transporter gene narT.</text>
</comment>
<dbReference type="GO" id="GO:0005737">
    <property type="term" value="C:cytoplasm"/>
    <property type="evidence" value="ECO:0007669"/>
    <property type="project" value="UniProtKB-SubCell"/>
</dbReference>
<gene>
    <name evidence="20" type="ORF">CYD53_11832</name>
</gene>
<dbReference type="GO" id="GO:0000155">
    <property type="term" value="F:phosphorelay sensor kinase activity"/>
    <property type="evidence" value="ECO:0007669"/>
    <property type="project" value="InterPro"/>
</dbReference>
<evidence type="ECO:0000256" key="18">
    <source>
        <dbReference type="ARBA" id="ARBA00030800"/>
    </source>
</evidence>
<accession>A0A2S4LYN1</accession>
<keyword evidence="15" id="KW-0902">Two-component regulatory system</keyword>
<dbReference type="InterPro" id="IPR050482">
    <property type="entry name" value="Sensor_HK_TwoCompSys"/>
</dbReference>
<keyword evidence="11" id="KW-0547">Nucleotide-binding</keyword>
<dbReference type="EC" id="2.7.13.3" evidence="4"/>
<evidence type="ECO:0000313" key="20">
    <source>
        <dbReference type="EMBL" id="POR47566.1"/>
    </source>
</evidence>
<dbReference type="GO" id="GO:0046983">
    <property type="term" value="F:protein dimerization activity"/>
    <property type="evidence" value="ECO:0007669"/>
    <property type="project" value="InterPro"/>
</dbReference>
<proteinExistence type="predicted"/>
<comment type="catalytic activity">
    <reaction evidence="1">
        <text>ATP + protein L-histidine = ADP + protein N-phospho-L-histidine.</text>
        <dbReference type="EC" id="2.7.13.3"/>
    </reaction>
</comment>
<dbReference type="PANTHER" id="PTHR24421">
    <property type="entry name" value="NITRATE/NITRITE SENSOR PROTEIN NARX-RELATED"/>
    <property type="match status" value="1"/>
</dbReference>
<protein>
    <recommendedName>
        <fullName evidence="5">Oxygen sensor histidine kinase NreB</fullName>
        <ecNumber evidence="4">2.7.13.3</ecNumber>
    </recommendedName>
    <alternativeName>
        <fullName evidence="18">Nitrogen regulation protein B</fullName>
    </alternativeName>
</protein>
<comment type="cofactor">
    <cofactor evidence="2">
        <name>[4Fe-4S] cluster</name>
        <dbReference type="ChEBI" id="CHEBI:49883"/>
    </cofactor>
</comment>
<dbReference type="PROSITE" id="PS50109">
    <property type="entry name" value="HIS_KIN"/>
    <property type="match status" value="1"/>
</dbReference>
<keyword evidence="12 20" id="KW-0418">Kinase</keyword>
<dbReference type="GO" id="GO:0051539">
    <property type="term" value="F:4 iron, 4 sulfur cluster binding"/>
    <property type="evidence" value="ECO:0007669"/>
    <property type="project" value="UniProtKB-KW"/>
</dbReference>
<dbReference type="PRINTS" id="PR00344">
    <property type="entry name" value="BCTRLSENSOR"/>
</dbReference>
<reference evidence="20 21" key="1">
    <citation type="submission" date="2018-01" db="EMBL/GenBank/DDBJ databases">
        <title>Genomic Encyclopedia of Type Strains, Phase III (KMG-III): the genomes of soil and plant-associated and newly described type strains.</title>
        <authorList>
            <person name="Whitman W."/>
        </authorList>
    </citation>
    <scope>NUCLEOTIDE SEQUENCE [LARGE SCALE GENOMIC DNA]</scope>
    <source>
        <strain evidence="20 21">1131</strain>
    </source>
</reference>
<evidence type="ECO:0000256" key="11">
    <source>
        <dbReference type="ARBA" id="ARBA00022741"/>
    </source>
</evidence>
<dbReference type="Gene3D" id="3.30.565.10">
    <property type="entry name" value="Histidine kinase-like ATPase, C-terminal domain"/>
    <property type="match status" value="1"/>
</dbReference>
<dbReference type="InterPro" id="IPR011712">
    <property type="entry name" value="Sig_transdc_His_kin_sub3_dim/P"/>
</dbReference>
<keyword evidence="7" id="KW-0963">Cytoplasm</keyword>
<keyword evidence="14" id="KW-0408">Iron</keyword>
<dbReference type="InterPro" id="IPR036890">
    <property type="entry name" value="HATPase_C_sf"/>
</dbReference>
<evidence type="ECO:0000256" key="1">
    <source>
        <dbReference type="ARBA" id="ARBA00000085"/>
    </source>
</evidence>
<dbReference type="AlphaFoldDB" id="A0A2S4LYN1"/>
<dbReference type="PANTHER" id="PTHR24421:SF10">
    <property type="entry name" value="NITRATE_NITRITE SENSOR PROTEIN NARQ"/>
    <property type="match status" value="1"/>
</dbReference>
<dbReference type="Proteomes" id="UP000236919">
    <property type="component" value="Unassembled WGS sequence"/>
</dbReference>
<comment type="caution">
    <text evidence="20">The sequence shown here is derived from an EMBL/GenBank/DDBJ whole genome shotgun (WGS) entry which is preliminary data.</text>
</comment>
<dbReference type="GO" id="GO:0005524">
    <property type="term" value="F:ATP binding"/>
    <property type="evidence" value="ECO:0007669"/>
    <property type="project" value="UniProtKB-KW"/>
</dbReference>
<evidence type="ECO:0000256" key="12">
    <source>
        <dbReference type="ARBA" id="ARBA00022777"/>
    </source>
</evidence>
<evidence type="ECO:0000256" key="4">
    <source>
        <dbReference type="ARBA" id="ARBA00012438"/>
    </source>
</evidence>
<evidence type="ECO:0000256" key="5">
    <source>
        <dbReference type="ARBA" id="ARBA00017322"/>
    </source>
</evidence>
<keyword evidence="13" id="KW-0067">ATP-binding</keyword>
<dbReference type="EMBL" id="PQFZ01000018">
    <property type="protein sequence ID" value="POR47566.1"/>
    <property type="molecule type" value="Genomic_DNA"/>
</dbReference>
<evidence type="ECO:0000259" key="19">
    <source>
        <dbReference type="PROSITE" id="PS50109"/>
    </source>
</evidence>
<evidence type="ECO:0000256" key="8">
    <source>
        <dbReference type="ARBA" id="ARBA00022553"/>
    </source>
</evidence>
<dbReference type="Gene3D" id="1.20.5.1930">
    <property type="match status" value="1"/>
</dbReference>
<comment type="subcellular location">
    <subcellularLocation>
        <location evidence="3">Cytoplasm</location>
    </subcellularLocation>
</comment>
<dbReference type="GO" id="GO:0046872">
    <property type="term" value="F:metal ion binding"/>
    <property type="evidence" value="ECO:0007669"/>
    <property type="project" value="UniProtKB-KW"/>
</dbReference>
<name>A0A2S4LYN1_9HYPH</name>
<keyword evidence="8" id="KW-0597">Phosphoprotein</keyword>
<evidence type="ECO:0000256" key="6">
    <source>
        <dbReference type="ARBA" id="ARBA00022485"/>
    </source>
</evidence>
<evidence type="ECO:0000256" key="17">
    <source>
        <dbReference type="ARBA" id="ARBA00024827"/>
    </source>
</evidence>
<feature type="domain" description="Histidine kinase" evidence="19">
    <location>
        <begin position="154"/>
        <end position="248"/>
    </location>
</feature>
<keyword evidence="10" id="KW-0479">Metal-binding</keyword>
<evidence type="ECO:0000256" key="9">
    <source>
        <dbReference type="ARBA" id="ARBA00022679"/>
    </source>
</evidence>
<evidence type="ECO:0000256" key="2">
    <source>
        <dbReference type="ARBA" id="ARBA00001966"/>
    </source>
</evidence>
<dbReference type="SUPFAM" id="SSF55874">
    <property type="entry name" value="ATPase domain of HSP90 chaperone/DNA topoisomerase II/histidine kinase"/>
    <property type="match status" value="1"/>
</dbReference>
<keyword evidence="6" id="KW-0004">4Fe-4S</keyword>
<dbReference type="InterPro" id="IPR005467">
    <property type="entry name" value="His_kinase_dom"/>
</dbReference>
<keyword evidence="16" id="KW-0411">Iron-sulfur</keyword>
<evidence type="ECO:0000256" key="15">
    <source>
        <dbReference type="ARBA" id="ARBA00023012"/>
    </source>
</evidence>
<dbReference type="InterPro" id="IPR004358">
    <property type="entry name" value="Sig_transdc_His_kin-like_C"/>
</dbReference>
<dbReference type="CDD" id="cd16917">
    <property type="entry name" value="HATPase_UhpB-NarQ-NarX-like"/>
    <property type="match status" value="1"/>
</dbReference>
<evidence type="ECO:0000256" key="7">
    <source>
        <dbReference type="ARBA" id="ARBA00022490"/>
    </source>
</evidence>
<dbReference type="GO" id="GO:0016020">
    <property type="term" value="C:membrane"/>
    <property type="evidence" value="ECO:0007669"/>
    <property type="project" value="InterPro"/>
</dbReference>
<evidence type="ECO:0000256" key="3">
    <source>
        <dbReference type="ARBA" id="ARBA00004496"/>
    </source>
</evidence>
<dbReference type="Pfam" id="PF07730">
    <property type="entry name" value="HisKA_3"/>
    <property type="match status" value="1"/>
</dbReference>
<evidence type="ECO:0000256" key="10">
    <source>
        <dbReference type="ARBA" id="ARBA00022723"/>
    </source>
</evidence>
<sequence length="256" mass="27993">MEQSNELRSDRLRLVEQYCFVAEALRIAEAQKHALQDEIKHIRADERERIAQDLHDHAGQEMALVLVELRRMRDAARGPARSRLDELAVHVSEVGRKIHHAVVGGRPRIVEELGLSRAIEITAVWFTTDGRLDLSFKKKGTEPASLSVALESNLYRVAQEALTNALKHALGAQKIDIVLDFNCSSVSLTIADDGIGLSTETQPQGEFGSSGIGLRGMQQRMNSIGGTLQIGPRFGKGTIVTAVAPLKPEPQQGAPP</sequence>
<dbReference type="Pfam" id="PF02518">
    <property type="entry name" value="HATPase_c"/>
    <property type="match status" value="1"/>
</dbReference>
<keyword evidence="21" id="KW-1185">Reference proteome</keyword>
<evidence type="ECO:0000256" key="14">
    <source>
        <dbReference type="ARBA" id="ARBA00023004"/>
    </source>
</evidence>
<dbReference type="InterPro" id="IPR003594">
    <property type="entry name" value="HATPase_dom"/>
</dbReference>
<dbReference type="SMART" id="SM00387">
    <property type="entry name" value="HATPase_c"/>
    <property type="match status" value="1"/>
</dbReference>
<keyword evidence="9" id="KW-0808">Transferase</keyword>